<sequence>MKHRNFIQTTGLSLASVIVSDRLFATTAPPIKQLINLPDDVSAIINGQAVKLIGKGKQGYNVYH</sequence>
<dbReference type="RefSeq" id="WP_323248155.1">
    <property type="nucleotide sequence ID" value="NZ_JAYFUL010000008.1"/>
</dbReference>
<name>A0ABU5QL44_9BACT</name>
<dbReference type="EMBL" id="JAYFUL010000008">
    <property type="protein sequence ID" value="MEA5257645.1"/>
    <property type="molecule type" value="Genomic_DNA"/>
</dbReference>
<comment type="caution">
    <text evidence="1">The sequence shown here is derived from an EMBL/GenBank/DDBJ whole genome shotgun (WGS) entry which is preliminary data.</text>
</comment>
<evidence type="ECO:0000313" key="2">
    <source>
        <dbReference type="Proteomes" id="UP001304671"/>
    </source>
</evidence>
<gene>
    <name evidence="1" type="ORF">VB264_07610</name>
</gene>
<evidence type="ECO:0000313" key="1">
    <source>
        <dbReference type="EMBL" id="MEA5257645.1"/>
    </source>
</evidence>
<reference evidence="1 2" key="1">
    <citation type="submission" date="2023-12" db="EMBL/GenBank/DDBJ databases">
        <title>Novel species of the genus Arcicella isolated from rivers.</title>
        <authorList>
            <person name="Lu H."/>
        </authorList>
    </citation>
    <scope>NUCLEOTIDE SEQUENCE [LARGE SCALE GENOMIC DNA]</scope>
    <source>
        <strain evidence="1 2">LMG 21963</strain>
    </source>
</reference>
<accession>A0ABU5QL44</accession>
<organism evidence="1 2">
    <name type="scientific">Arcicella aquatica</name>
    <dbReference type="NCBI Taxonomy" id="217141"/>
    <lineage>
        <taxon>Bacteria</taxon>
        <taxon>Pseudomonadati</taxon>
        <taxon>Bacteroidota</taxon>
        <taxon>Cytophagia</taxon>
        <taxon>Cytophagales</taxon>
        <taxon>Flectobacillaceae</taxon>
        <taxon>Arcicella</taxon>
    </lineage>
</organism>
<keyword evidence="2" id="KW-1185">Reference proteome</keyword>
<protein>
    <submittedName>
        <fullName evidence="1">Uncharacterized protein</fullName>
    </submittedName>
</protein>
<dbReference type="Proteomes" id="UP001304671">
    <property type="component" value="Unassembled WGS sequence"/>
</dbReference>
<proteinExistence type="predicted"/>